<dbReference type="Proteomes" id="UP000320239">
    <property type="component" value="Unassembled WGS sequence"/>
</dbReference>
<dbReference type="AlphaFoldDB" id="A0A561VLJ5"/>
<evidence type="ECO:0000313" key="2">
    <source>
        <dbReference type="Proteomes" id="UP000320239"/>
    </source>
</evidence>
<reference evidence="1 2" key="1">
    <citation type="submission" date="2019-06" db="EMBL/GenBank/DDBJ databases">
        <title>Sequencing the genomes of 1000 actinobacteria strains.</title>
        <authorList>
            <person name="Klenk H.-P."/>
        </authorList>
    </citation>
    <scope>NUCLEOTIDE SEQUENCE [LARGE SCALE GENOMIC DNA]</scope>
    <source>
        <strain evidence="1 2">DSM 43866</strain>
    </source>
</reference>
<accession>A0A561VLJ5</accession>
<dbReference type="EMBL" id="VIWY01000005">
    <property type="protein sequence ID" value="TWG12482.1"/>
    <property type="molecule type" value="Genomic_DNA"/>
</dbReference>
<protein>
    <submittedName>
        <fullName evidence="1">Uncharacterized protein</fullName>
    </submittedName>
</protein>
<gene>
    <name evidence="1" type="ORF">FHX34_105349</name>
</gene>
<comment type="caution">
    <text evidence="1">The sequence shown here is derived from an EMBL/GenBank/DDBJ whole genome shotgun (WGS) entry which is preliminary data.</text>
</comment>
<proteinExistence type="predicted"/>
<organism evidence="1 2">
    <name type="scientific">Actinoplanes teichomyceticus</name>
    <dbReference type="NCBI Taxonomy" id="1867"/>
    <lineage>
        <taxon>Bacteria</taxon>
        <taxon>Bacillati</taxon>
        <taxon>Actinomycetota</taxon>
        <taxon>Actinomycetes</taxon>
        <taxon>Micromonosporales</taxon>
        <taxon>Micromonosporaceae</taxon>
        <taxon>Actinoplanes</taxon>
    </lineage>
</organism>
<keyword evidence="2" id="KW-1185">Reference proteome</keyword>
<evidence type="ECO:0000313" key="1">
    <source>
        <dbReference type="EMBL" id="TWG12482.1"/>
    </source>
</evidence>
<sequence>MASRSYVIVLPEAERAELLGNVIELLDAHPDLAGREQLRLPYVTRCTRAVRAA</sequence>
<name>A0A561VLJ5_ACTTI</name>